<dbReference type="GO" id="GO:0004565">
    <property type="term" value="F:beta-galactosidase activity"/>
    <property type="evidence" value="ECO:0007669"/>
    <property type="project" value="UniProtKB-EC"/>
</dbReference>
<comment type="caution">
    <text evidence="12">The sequence shown here is derived from an EMBL/GenBank/DDBJ whole genome shotgun (WGS) entry which is preliminary data.</text>
</comment>
<dbReference type="Gene3D" id="3.20.20.80">
    <property type="entry name" value="Glycosidases"/>
    <property type="match status" value="1"/>
</dbReference>
<feature type="binding site" evidence="8">
    <location>
        <position position="111"/>
    </location>
    <ligand>
        <name>substrate</name>
    </ligand>
</feature>
<dbReference type="AlphaFoldDB" id="A0A4R4W4E8"/>
<feature type="domain" description="Glycoside hydrolase family 42 N-terminal" evidence="10">
    <location>
        <begin position="14"/>
        <end position="385"/>
    </location>
</feature>
<dbReference type="Pfam" id="PF02449">
    <property type="entry name" value="Glyco_hydro_42"/>
    <property type="match status" value="1"/>
</dbReference>
<dbReference type="InterPro" id="IPR013529">
    <property type="entry name" value="Glyco_hydro_42_N"/>
</dbReference>
<reference evidence="12 13" key="1">
    <citation type="submission" date="2019-03" db="EMBL/GenBank/DDBJ databases">
        <title>Draft genome sequences of novel Actinobacteria.</title>
        <authorList>
            <person name="Sahin N."/>
            <person name="Ay H."/>
            <person name="Saygin H."/>
        </authorList>
    </citation>
    <scope>NUCLEOTIDE SEQUENCE [LARGE SCALE GENOMIC DNA]</scope>
    <source>
        <strain evidence="12 13">KC310</strain>
    </source>
</reference>
<evidence type="ECO:0000256" key="5">
    <source>
        <dbReference type="ARBA" id="ARBA00023295"/>
    </source>
</evidence>
<dbReference type="GO" id="GO:0009341">
    <property type="term" value="C:beta-galactosidase complex"/>
    <property type="evidence" value="ECO:0007669"/>
    <property type="project" value="InterPro"/>
</dbReference>
<evidence type="ECO:0000259" key="10">
    <source>
        <dbReference type="Pfam" id="PF02449"/>
    </source>
</evidence>
<accession>A0A4R4W4E8</accession>
<gene>
    <name evidence="12" type="ORF">E1292_07005</name>
</gene>
<dbReference type="RefSeq" id="WP_132593226.1">
    <property type="nucleotide sequence ID" value="NZ_SMKO01000011.1"/>
</dbReference>
<keyword evidence="4 6" id="KW-0378">Hydrolase</keyword>
<dbReference type="EC" id="3.2.1.23" evidence="3 6"/>
<dbReference type="Pfam" id="PF08532">
    <property type="entry name" value="Glyco_hydro_42M"/>
    <property type="match status" value="1"/>
</dbReference>
<evidence type="ECO:0000259" key="11">
    <source>
        <dbReference type="Pfam" id="PF08532"/>
    </source>
</evidence>
<dbReference type="InterPro" id="IPR017853">
    <property type="entry name" value="GH"/>
</dbReference>
<evidence type="ECO:0000256" key="9">
    <source>
        <dbReference type="PIRSR" id="PIRSR001084-3"/>
    </source>
</evidence>
<name>A0A4R4W4E8_9ACTN</name>
<evidence type="ECO:0000256" key="2">
    <source>
        <dbReference type="ARBA" id="ARBA00005940"/>
    </source>
</evidence>
<dbReference type="InterPro" id="IPR003476">
    <property type="entry name" value="Glyco_hydro_42"/>
</dbReference>
<dbReference type="GO" id="GO:0005975">
    <property type="term" value="P:carbohydrate metabolic process"/>
    <property type="evidence" value="ECO:0007669"/>
    <property type="project" value="InterPro"/>
</dbReference>
<feature type="binding site" evidence="8">
    <location>
        <position position="316"/>
    </location>
    <ligand>
        <name>substrate</name>
    </ligand>
</feature>
<organism evidence="12 13">
    <name type="scientific">Nonomuraea deserti</name>
    <dbReference type="NCBI Taxonomy" id="1848322"/>
    <lineage>
        <taxon>Bacteria</taxon>
        <taxon>Bacillati</taxon>
        <taxon>Actinomycetota</taxon>
        <taxon>Actinomycetes</taxon>
        <taxon>Streptosporangiales</taxon>
        <taxon>Streptosporangiaceae</taxon>
        <taxon>Nonomuraea</taxon>
    </lineage>
</organism>
<comment type="similarity">
    <text evidence="2 6">Belongs to the glycosyl hydrolase 42 family.</text>
</comment>
<feature type="binding site" evidence="9">
    <location>
        <position position="115"/>
    </location>
    <ligand>
        <name>Zn(2+)</name>
        <dbReference type="ChEBI" id="CHEBI:29105"/>
    </ligand>
</feature>
<dbReference type="PIRSF" id="PIRSF001084">
    <property type="entry name" value="B-galactosidase"/>
    <property type="match status" value="1"/>
</dbReference>
<proteinExistence type="inferred from homology"/>
<evidence type="ECO:0000256" key="7">
    <source>
        <dbReference type="PIRSR" id="PIRSR001084-1"/>
    </source>
</evidence>
<dbReference type="EMBL" id="SMKO01000011">
    <property type="protein sequence ID" value="TDD10863.1"/>
    <property type="molecule type" value="Genomic_DNA"/>
</dbReference>
<dbReference type="InterPro" id="IPR013738">
    <property type="entry name" value="Beta_galactosidase_Trimer"/>
</dbReference>
<dbReference type="PANTHER" id="PTHR36447:SF1">
    <property type="entry name" value="BETA-GALACTOSIDASE GANA"/>
    <property type="match status" value="1"/>
</dbReference>
<dbReference type="SUPFAM" id="SSF51445">
    <property type="entry name" value="(Trans)glycosidases"/>
    <property type="match status" value="1"/>
</dbReference>
<keyword evidence="5 6" id="KW-0326">Glycosidase</keyword>
<feature type="binding site" evidence="9">
    <location>
        <position position="158"/>
    </location>
    <ligand>
        <name>Zn(2+)</name>
        <dbReference type="ChEBI" id="CHEBI:29105"/>
    </ligand>
</feature>
<feature type="active site" description="Proton donor" evidence="7">
    <location>
        <position position="150"/>
    </location>
</feature>
<keyword evidence="13" id="KW-1185">Reference proteome</keyword>
<protein>
    <recommendedName>
        <fullName evidence="3 6">Beta-galactosidase</fullName>
        <shortName evidence="6">Beta-gal</shortName>
        <ecNumber evidence="3 6">3.2.1.23</ecNumber>
    </recommendedName>
</protein>
<dbReference type="GO" id="GO:0046872">
    <property type="term" value="F:metal ion binding"/>
    <property type="evidence" value="ECO:0007669"/>
    <property type="project" value="UniProtKB-KW"/>
</dbReference>
<keyword evidence="9" id="KW-0862">Zinc</keyword>
<evidence type="ECO:0000256" key="3">
    <source>
        <dbReference type="ARBA" id="ARBA00012756"/>
    </source>
</evidence>
<dbReference type="CDD" id="cd03143">
    <property type="entry name" value="A4_beta-galactosidase_middle_domain"/>
    <property type="match status" value="1"/>
</dbReference>
<sequence length="679" mass="74701">MYPERPAGIAFGGDYNPEQWPRETLDEDVALMREAGVNLVSLGMFSWALMEPEEGRYTFGWLDEVIDRLHEAGVAVDLATPTAAPPAWFVARHPDVLPVTREGTRIGFGGRQSACSSAPAFRAATARLVRALGEHYRGHPAVVMWHVHNEYGAPLGECYCDHSVAAWRVWLRQTYRDIPALNDAWGATFWGQTYTDWSEIDAPRANHTVLNPAQRLDYARFSDGQHREHYALQRDILRELTPGIPVTTNFAGTVNCKSTDLWRWAREVDVIANDHYLKAELADNHIDLAMSADLARSVAGGGPWMLMEHSAGAVNWQPRNLAKRPGELRRNSLAHVARGSDSVLFFQWRASRFGAEKFHSGLVPHAGTDSAQWREVVRLGADLRALAGVRGGRVRAEVAIVWDWESYWALELDWRPSVDLTFRERMDAFYEALWREHVTVDFVHPSADISGYRVVVAPSSYLLTEASAKNLHRYVEAGGNLLVAYFSGIVDEHDTLHPGAYPGALRELLGLSIEEFHPLREDETVELGGRERITARVWSERVRPAGAVTVRAFAAGPDAGHPAFTRHDLGAGTAWYLATAPVTGPVNGPVNGPVAGPVSGLRELLAQVLDHANVSRPRGLPDTLELVCRGGHVFLINHGGEPVTVEGVSGVSVFDGVRHDGAVTVAPGAVTVVVETPHP</sequence>
<evidence type="ECO:0000256" key="4">
    <source>
        <dbReference type="ARBA" id="ARBA00022801"/>
    </source>
</evidence>
<evidence type="ECO:0000313" key="12">
    <source>
        <dbReference type="EMBL" id="TDD10863.1"/>
    </source>
</evidence>
<feature type="domain" description="Beta-galactosidase trimerisation" evidence="11">
    <location>
        <begin position="396"/>
        <end position="581"/>
    </location>
</feature>
<feature type="binding site" evidence="8">
    <location>
        <position position="149"/>
    </location>
    <ligand>
        <name>substrate</name>
    </ligand>
</feature>
<evidence type="ECO:0000256" key="6">
    <source>
        <dbReference type="PIRNR" id="PIRNR001084"/>
    </source>
</evidence>
<dbReference type="Proteomes" id="UP000295258">
    <property type="component" value="Unassembled WGS sequence"/>
</dbReference>
<comment type="catalytic activity">
    <reaction evidence="1 6">
        <text>Hydrolysis of terminal non-reducing beta-D-galactose residues in beta-D-galactosides.</text>
        <dbReference type="EC" id="3.2.1.23"/>
    </reaction>
</comment>
<dbReference type="Gene3D" id="3.40.50.880">
    <property type="match status" value="1"/>
</dbReference>
<keyword evidence="9" id="KW-0479">Metal-binding</keyword>
<dbReference type="SUPFAM" id="SSF52317">
    <property type="entry name" value="Class I glutamine amidotransferase-like"/>
    <property type="match status" value="1"/>
</dbReference>
<dbReference type="InterPro" id="IPR029062">
    <property type="entry name" value="Class_I_gatase-like"/>
</dbReference>
<evidence type="ECO:0000256" key="8">
    <source>
        <dbReference type="PIRSR" id="PIRSR001084-2"/>
    </source>
</evidence>
<evidence type="ECO:0000256" key="1">
    <source>
        <dbReference type="ARBA" id="ARBA00001412"/>
    </source>
</evidence>
<feature type="binding site" evidence="9">
    <location>
        <position position="160"/>
    </location>
    <ligand>
        <name>Zn(2+)</name>
        <dbReference type="ChEBI" id="CHEBI:29105"/>
    </ligand>
</feature>
<feature type="active site" description="Nucleophile" evidence="7">
    <location>
        <position position="308"/>
    </location>
</feature>
<evidence type="ECO:0000313" key="13">
    <source>
        <dbReference type="Proteomes" id="UP000295258"/>
    </source>
</evidence>
<dbReference type="PANTHER" id="PTHR36447">
    <property type="entry name" value="BETA-GALACTOSIDASE GANA"/>
    <property type="match status" value="1"/>
</dbReference>